<comment type="subcellular location">
    <subcellularLocation>
        <location evidence="1">Cell membrane</location>
    </subcellularLocation>
</comment>
<dbReference type="InterPro" id="IPR051899">
    <property type="entry name" value="Fert-Immune_med_protein"/>
</dbReference>
<dbReference type="GO" id="GO:1901317">
    <property type="term" value="P:regulation of flagellated sperm motility"/>
    <property type="evidence" value="ECO:0007669"/>
    <property type="project" value="TreeGrafter"/>
</dbReference>
<evidence type="ECO:0000313" key="10">
    <source>
        <dbReference type="Proteomes" id="UP000664940"/>
    </source>
</evidence>
<dbReference type="CDD" id="cd23634">
    <property type="entry name" value="TFP_LU_ECD_TEX101_rpt2"/>
    <property type="match status" value="1"/>
</dbReference>
<feature type="chain" id="PRO_5044656790" evidence="6">
    <location>
        <begin position="24"/>
        <end position="247"/>
    </location>
</feature>
<evidence type="ECO:0000256" key="5">
    <source>
        <dbReference type="ARBA" id="ARBA00023180"/>
    </source>
</evidence>
<keyword evidence="3 6" id="KW-0732">Signal</keyword>
<keyword evidence="5" id="KW-0325">Glycoprotein</keyword>
<dbReference type="AlphaFoldDB" id="A0A7E6CPU8"/>
<keyword evidence="9" id="KW-1185">Reference proteome</keyword>
<dbReference type="PANTHER" id="PTHR16529:SF3">
    <property type="entry name" value="TESTIS-EXPRESSED PROTEIN 101"/>
    <property type="match status" value="1"/>
</dbReference>
<dbReference type="GO" id="GO:0044853">
    <property type="term" value="C:plasma membrane raft"/>
    <property type="evidence" value="ECO:0007669"/>
    <property type="project" value="TreeGrafter"/>
</dbReference>
<evidence type="ECO:0000313" key="9">
    <source>
        <dbReference type="Proteomes" id="UP000504628"/>
    </source>
</evidence>
<feature type="domain" description="UPAR/Ly6" evidence="7">
    <location>
        <begin position="47"/>
        <end position="115"/>
    </location>
</feature>
<dbReference type="RefSeq" id="XP_035868109.1">
    <property type="nucleotide sequence ID" value="XM_036012216.1"/>
</dbReference>
<organism evidence="9 11">
    <name type="scientific">Phyllostomus discolor</name>
    <name type="common">pale spear-nosed bat</name>
    <dbReference type="NCBI Taxonomy" id="89673"/>
    <lineage>
        <taxon>Eukaryota</taxon>
        <taxon>Metazoa</taxon>
        <taxon>Chordata</taxon>
        <taxon>Craniata</taxon>
        <taxon>Vertebrata</taxon>
        <taxon>Euteleostomi</taxon>
        <taxon>Mammalia</taxon>
        <taxon>Eutheria</taxon>
        <taxon>Laurasiatheria</taxon>
        <taxon>Chiroptera</taxon>
        <taxon>Yangochiroptera</taxon>
        <taxon>Phyllostomidae</taxon>
        <taxon>Phyllostominae</taxon>
        <taxon>Phyllostomus</taxon>
    </lineage>
</organism>
<evidence type="ECO:0000256" key="6">
    <source>
        <dbReference type="SAM" id="SignalP"/>
    </source>
</evidence>
<dbReference type="GO" id="GO:0007339">
    <property type="term" value="P:binding of sperm to zona pellucida"/>
    <property type="evidence" value="ECO:0007669"/>
    <property type="project" value="TreeGrafter"/>
</dbReference>
<dbReference type="OrthoDB" id="9443273at2759"/>
<reference evidence="11" key="2">
    <citation type="submission" date="2025-04" db="UniProtKB">
        <authorList>
            <consortium name="RefSeq"/>
        </authorList>
    </citation>
    <scope>IDENTIFICATION</scope>
    <source>
        <tissue evidence="11">Muscle</tissue>
    </source>
</reference>
<protein>
    <submittedName>
        <fullName evidence="8">Testis expressed 101</fullName>
    </submittedName>
    <submittedName>
        <fullName evidence="11">Testis-expressed protein 101</fullName>
    </submittedName>
</protein>
<sequence length="247" mass="26760">MGPQPTQGLLFLFLLGASSLTMAQNFYCHKGIAMSVEDDPSMFDWSTEKFETCDNGSLCQESLLIVKSGPKTAIVATKGCISDENPAITFVQHSLPPGIMVVSSSHYCELSNCNDRANLPDLWSEILPASNGSETLHCPTCVAFGTCLNAPYLPCPNDTNRCYQGKLQVAGGDIDSTLEVKGCTSITGCRMMSGIFTIGPMYVREICPYQTLIEPRKVENGANWLPISAGKLELLLLLLLQLPVHCS</sequence>
<dbReference type="Proteomes" id="UP000664940">
    <property type="component" value="Unassembled WGS sequence"/>
</dbReference>
<evidence type="ECO:0000259" key="7">
    <source>
        <dbReference type="Pfam" id="PF00021"/>
    </source>
</evidence>
<evidence type="ECO:0000256" key="4">
    <source>
        <dbReference type="ARBA" id="ARBA00023136"/>
    </source>
</evidence>
<gene>
    <name evidence="11" type="primary">TEX101</name>
    <name evidence="8" type="ORF">HJG60_018760</name>
</gene>
<dbReference type="Pfam" id="PF00021">
    <property type="entry name" value="UPAR_LY6"/>
    <property type="match status" value="2"/>
</dbReference>
<dbReference type="PANTHER" id="PTHR16529">
    <property type="entry name" value="CD177 ANTIGEN"/>
    <property type="match status" value="1"/>
</dbReference>
<feature type="domain" description="UPAR/Ly6" evidence="7">
    <location>
        <begin position="135"/>
        <end position="210"/>
    </location>
</feature>
<dbReference type="EMBL" id="JABVXQ010000014">
    <property type="protein sequence ID" value="KAF6079657.1"/>
    <property type="molecule type" value="Genomic_DNA"/>
</dbReference>
<proteinExistence type="predicted"/>
<dbReference type="CDD" id="cd23622">
    <property type="entry name" value="TFP_LU_ECD_TEX101_rpt1"/>
    <property type="match status" value="1"/>
</dbReference>
<evidence type="ECO:0000256" key="3">
    <source>
        <dbReference type="ARBA" id="ARBA00022729"/>
    </source>
</evidence>
<dbReference type="SUPFAM" id="SSF57302">
    <property type="entry name" value="Snake toxin-like"/>
    <property type="match status" value="1"/>
</dbReference>
<keyword evidence="2" id="KW-1003">Cell membrane</keyword>
<evidence type="ECO:0000313" key="11">
    <source>
        <dbReference type="RefSeq" id="XP_035868109.1"/>
    </source>
</evidence>
<name>A0A7E6CPU8_9CHIR</name>
<dbReference type="CTD" id="83639"/>
<accession>A0A7E6CPU8</accession>
<dbReference type="InterPro" id="IPR016054">
    <property type="entry name" value="LY6_UPA_recep-like"/>
</dbReference>
<keyword evidence="4" id="KW-0472">Membrane</keyword>
<dbReference type="KEGG" id="pdic:114511435"/>
<feature type="signal peptide" evidence="6">
    <location>
        <begin position="1"/>
        <end position="23"/>
    </location>
</feature>
<dbReference type="Gene3D" id="2.10.60.10">
    <property type="entry name" value="CD59"/>
    <property type="match status" value="1"/>
</dbReference>
<evidence type="ECO:0000313" key="8">
    <source>
        <dbReference type="EMBL" id="KAF6079657.1"/>
    </source>
</evidence>
<dbReference type="Proteomes" id="UP000504628">
    <property type="component" value="Chromosome 12"/>
</dbReference>
<evidence type="ECO:0000256" key="1">
    <source>
        <dbReference type="ARBA" id="ARBA00004236"/>
    </source>
</evidence>
<reference evidence="8 10" key="1">
    <citation type="journal article" date="2020" name="Nature">
        <title>Six reference-quality genomes reveal evolution of bat adaptations.</title>
        <authorList>
            <person name="Jebb D."/>
            <person name="Huang Z."/>
            <person name="Pippel M."/>
            <person name="Hughes G.M."/>
            <person name="Lavrichenko K."/>
            <person name="Devanna P."/>
            <person name="Winkler S."/>
            <person name="Jermiin L.S."/>
            <person name="Skirmuntt E.C."/>
            <person name="Katzourakis A."/>
            <person name="Burkitt-Gray L."/>
            <person name="Ray D.A."/>
            <person name="Sullivan K.A.M."/>
            <person name="Roscito J.G."/>
            <person name="Kirilenko B.M."/>
            <person name="Davalos L.M."/>
            <person name="Corthals A.P."/>
            <person name="Power M.L."/>
            <person name="Jones G."/>
            <person name="Ransome R.D."/>
            <person name="Dechmann D.K.N."/>
            <person name="Locatelli A.G."/>
            <person name="Puechmaille S.J."/>
            <person name="Fedrigo O."/>
            <person name="Jarvis E.D."/>
            <person name="Hiller M."/>
            <person name="Vernes S.C."/>
            <person name="Myers E.W."/>
            <person name="Teeling E.C."/>
        </authorList>
    </citation>
    <scope>NUCLEOTIDE SEQUENCE [LARGE SCALE GENOMIC DNA]</scope>
    <source>
        <strain evidence="8">Bat1K_MPI-CBG_1</strain>
    </source>
</reference>
<dbReference type="InterPro" id="IPR045860">
    <property type="entry name" value="Snake_toxin-like_sf"/>
</dbReference>
<dbReference type="GeneID" id="114511435"/>
<evidence type="ECO:0000256" key="2">
    <source>
        <dbReference type="ARBA" id="ARBA00022475"/>
    </source>
</evidence>